<dbReference type="EMBL" id="WFLM01000002">
    <property type="protein sequence ID" value="KAB8039657.1"/>
    <property type="molecule type" value="Genomic_DNA"/>
</dbReference>
<dbReference type="Proteomes" id="UP000437748">
    <property type="component" value="Unassembled WGS sequence"/>
</dbReference>
<evidence type="ECO:0000313" key="2">
    <source>
        <dbReference type="Proteomes" id="UP000437748"/>
    </source>
</evidence>
<evidence type="ECO:0000313" key="1">
    <source>
        <dbReference type="EMBL" id="KAB8039657.1"/>
    </source>
</evidence>
<protein>
    <submittedName>
        <fullName evidence="1">Uncharacterized protein</fullName>
    </submittedName>
</protein>
<name>A0A6N6VW49_9BACT</name>
<dbReference type="AlphaFoldDB" id="A0A6N6VW49"/>
<sequence length="984" mass="114463">MKFPSIKSPDIDLTIKNPKEIIGDVKQWRLNRKLKDELKSKKAILPLVYFENEEIFLYFDAFIRLCSAFVATNKALDSQPNNGGIKKALQDKNQQLLYCFQNHVTAYNIKNKFHIYKFEKQESNKINYNDIYTKNQFEKNKLKNIESLANDYDNLEYFKQSLANYFESNFIKYAQSNNYYDKFRYYRIFTNKEIFDTFIVTFIDLALAGISAAIPGITPAAVTGRFIFASLSGGSKVASPLLQRAYFTFRSEKYDGLNFEIPSEFIEIYDNNTNKILNELQKKYNKNSENLIEQNKIISQNRIRNEKEIKSNKSKFKETNFNNINQKYKNIKNEYDSFKRYFSELNSLNKISVSLEKMTRQASKNGLVNYNLSILFHYYKELIEKNEKLSKKTGFDYIAIQKDNKLRDLYKKDLDEIKHLYFKTLNYSRYLKALKTPLSLQIGSARLGLLKSIDFLFKSDSALFQFVKNNIKIDDKSIYQYIEVIKDTLNKKYKKKLSDEEVNFYSSLIFKFLISSYSSKKDTDTFNKKLESQLNSDFNIKKFGNDASKWMKKINSNSLFSDRNYGYTKNLFTGNDFDNDLILNSVNNSSKNELMSIKGTSQTSYVTLGGTLIYDVVLGLCYFQSDGIPSAKKENFNEWLKVLFGISFMAQNAMGFANGISVCSTGVALDQLSSHLNGISTSLNSSLINRLFPPDPISIFVQDIGYLAVTNIIGHAEKKMWQSIIKNYYEYREYDKNLRERVENFERDSTKEKKLYRNHHRISKTGFLSSFFMNFSTPGSGILHPEILQYAKYKLIPDIKMDNQILKPDRKIWRPAYDYSKKQDKGATEYMRNISKSYSDALCSTMKTTISVNSDIIKLIDLIIRVENQTNKITTDDINSFKTFNSYLHEHGKNATADDVIRSFTKLIMKILGVSTQIESYNRYLDDFVEALINEVDDTLKIYLGYTIEDLNDVSNYDVLKNLAQFGEMEEISKSVLNQDLNRF</sequence>
<reference evidence="1 2" key="1">
    <citation type="submission" date="2019-10" db="EMBL/GenBank/DDBJ databases">
        <title>New species of Slilvanegrellaceae.</title>
        <authorList>
            <person name="Pitt A."/>
            <person name="Hahn M.W."/>
        </authorList>
    </citation>
    <scope>NUCLEOTIDE SEQUENCE [LARGE SCALE GENOMIC DNA]</scope>
    <source>
        <strain evidence="1 2">SP-Ram-0.45-NSY-1</strain>
    </source>
</reference>
<gene>
    <name evidence="1" type="ORF">GCL60_05190</name>
</gene>
<proteinExistence type="predicted"/>
<accession>A0A6N6VW49</accession>
<keyword evidence="2" id="KW-1185">Reference proteome</keyword>
<dbReference type="RefSeq" id="WP_153419029.1">
    <property type="nucleotide sequence ID" value="NZ_WFLM01000002.1"/>
</dbReference>
<comment type="caution">
    <text evidence="1">The sequence shown here is derived from an EMBL/GenBank/DDBJ whole genome shotgun (WGS) entry which is preliminary data.</text>
</comment>
<organism evidence="1 2">
    <name type="scientific">Silvanigrella paludirubra</name>
    <dbReference type="NCBI Taxonomy" id="2499159"/>
    <lineage>
        <taxon>Bacteria</taxon>
        <taxon>Pseudomonadati</taxon>
        <taxon>Bdellovibrionota</taxon>
        <taxon>Oligoflexia</taxon>
        <taxon>Silvanigrellales</taxon>
        <taxon>Silvanigrellaceae</taxon>
        <taxon>Silvanigrella</taxon>
    </lineage>
</organism>